<feature type="transmembrane region" description="Helical" evidence="1">
    <location>
        <begin position="29"/>
        <end position="53"/>
    </location>
</feature>
<dbReference type="EMBL" id="CP047418">
    <property type="protein sequence ID" value="QLL78633.1"/>
    <property type="molecule type" value="Genomic_DNA"/>
</dbReference>
<organism evidence="2 3">
    <name type="scientific">Ligilactobacillus saerimneri</name>
    <dbReference type="NCBI Taxonomy" id="228229"/>
    <lineage>
        <taxon>Bacteria</taxon>
        <taxon>Bacillati</taxon>
        <taxon>Bacillota</taxon>
        <taxon>Bacilli</taxon>
        <taxon>Lactobacillales</taxon>
        <taxon>Lactobacillaceae</taxon>
        <taxon>Ligilactobacillus</taxon>
    </lineage>
</organism>
<dbReference type="KEGG" id="lsw:GTO87_08575"/>
<dbReference type="AlphaFoldDB" id="A0A7H9ELN4"/>
<sequence>MENNKNDAQKNFKDDFYARGHWGLKIWQTVVTLVCWLLFIIPGVITGMTYVAHLTRGRYGWFFWHYPEGMMTIAFLLTVLAFACGMIAVFCLASAFIQNQRRYGLSEKWPLVDLNQNQQEINLAEKFMTQHFGSPTVRHNIRTYTVRPEQNLATDQLKEIIHGKEQD</sequence>
<keyword evidence="1" id="KW-1133">Transmembrane helix</keyword>
<evidence type="ECO:0000313" key="3">
    <source>
        <dbReference type="Proteomes" id="UP000510886"/>
    </source>
</evidence>
<protein>
    <submittedName>
        <fullName evidence="2">ABC transporter permease</fullName>
    </submittedName>
</protein>
<keyword evidence="1" id="KW-0472">Membrane</keyword>
<dbReference type="Proteomes" id="UP000510886">
    <property type="component" value="Chromosome"/>
</dbReference>
<feature type="transmembrane region" description="Helical" evidence="1">
    <location>
        <begin position="73"/>
        <end position="97"/>
    </location>
</feature>
<dbReference type="RefSeq" id="WP_180848801.1">
    <property type="nucleotide sequence ID" value="NZ_CP047418.1"/>
</dbReference>
<keyword evidence="1" id="KW-0812">Transmembrane</keyword>
<proteinExistence type="predicted"/>
<accession>A0A7H9ELN4</accession>
<name>A0A7H9ELN4_9LACO</name>
<gene>
    <name evidence="2" type="ORF">GTO87_08575</name>
</gene>
<evidence type="ECO:0000256" key="1">
    <source>
        <dbReference type="SAM" id="Phobius"/>
    </source>
</evidence>
<evidence type="ECO:0000313" key="2">
    <source>
        <dbReference type="EMBL" id="QLL78633.1"/>
    </source>
</evidence>
<reference evidence="2 3" key="1">
    <citation type="submission" date="2020-01" db="EMBL/GenBank/DDBJ databases">
        <title>Complete and circular genome sequences of six lactobacillus isolates from horses.</title>
        <authorList>
            <person name="Hassan H.M."/>
        </authorList>
    </citation>
    <scope>NUCLEOTIDE SEQUENCE [LARGE SCALE GENOMIC DNA]</scope>
    <source>
        <strain evidence="2 3">1A</strain>
    </source>
</reference>